<gene>
    <name evidence="2" type="ORF">DS843_27080</name>
</gene>
<dbReference type="AlphaFoldDB" id="A0A9W7NE14"/>
<keyword evidence="1" id="KW-0472">Membrane</keyword>
<reference evidence="2 3" key="1">
    <citation type="submission" date="2018-07" db="EMBL/GenBank/DDBJ databases">
        <title>Genome sequence of Azospirillum sp. ATCC 49961.</title>
        <authorList>
            <person name="Sant'Anna F.H."/>
            <person name="Baldani J.I."/>
            <person name="Zilli J.E."/>
            <person name="Reis V.M."/>
            <person name="Hartmann A."/>
            <person name="Cruz L."/>
            <person name="de Souza E.M."/>
            <person name="de Oliveira Pedrosa F."/>
            <person name="Passaglia L.M.P."/>
        </authorList>
    </citation>
    <scope>NUCLEOTIDE SEQUENCE [LARGE SCALE GENOMIC DNA]</scope>
    <source>
        <strain evidence="2 3">ATCC 49961</strain>
    </source>
</reference>
<dbReference type="Pfam" id="PF03929">
    <property type="entry name" value="PepSY_TM"/>
    <property type="match status" value="1"/>
</dbReference>
<feature type="transmembrane region" description="Helical" evidence="1">
    <location>
        <begin position="430"/>
        <end position="449"/>
    </location>
</feature>
<feature type="transmembrane region" description="Helical" evidence="1">
    <location>
        <begin position="145"/>
        <end position="169"/>
    </location>
</feature>
<dbReference type="PANTHER" id="PTHR34219:SF4">
    <property type="entry name" value="PEPSY DOMAIN-CONTAINING PROTEIN"/>
    <property type="match status" value="1"/>
</dbReference>
<dbReference type="Proteomes" id="UP000480854">
    <property type="component" value="Unassembled WGS sequence"/>
</dbReference>
<comment type="caution">
    <text evidence="2">The sequence shown here is derived from an EMBL/GenBank/DDBJ whole genome shotgun (WGS) entry which is preliminary data.</text>
</comment>
<dbReference type="OrthoDB" id="9776609at2"/>
<feature type="transmembrane region" description="Helical" evidence="1">
    <location>
        <begin position="492"/>
        <end position="512"/>
    </location>
</feature>
<dbReference type="InterPro" id="IPR005625">
    <property type="entry name" value="PepSY-ass_TM"/>
</dbReference>
<dbReference type="RefSeq" id="WP_149471954.1">
    <property type="nucleotide sequence ID" value="NZ_QOKW01000034.1"/>
</dbReference>
<feature type="transmembrane region" description="Helical" evidence="1">
    <location>
        <begin position="351"/>
        <end position="373"/>
    </location>
</feature>
<proteinExistence type="predicted"/>
<feature type="transmembrane region" description="Helical" evidence="1">
    <location>
        <begin position="400"/>
        <end position="418"/>
    </location>
</feature>
<name>A0A9W7NE14_9PROT</name>
<accession>A0A9W7NE14</accession>
<evidence type="ECO:0000313" key="3">
    <source>
        <dbReference type="Proteomes" id="UP000480854"/>
    </source>
</evidence>
<feature type="transmembrane region" description="Helical" evidence="1">
    <location>
        <begin position="461"/>
        <end position="480"/>
    </location>
</feature>
<evidence type="ECO:0000313" key="2">
    <source>
        <dbReference type="EMBL" id="KAA0676502.1"/>
    </source>
</evidence>
<dbReference type="EMBL" id="QOKW01000034">
    <property type="protein sequence ID" value="KAA0676502.1"/>
    <property type="molecule type" value="Genomic_DNA"/>
</dbReference>
<keyword evidence="1" id="KW-0812">Transmembrane</keyword>
<dbReference type="PANTHER" id="PTHR34219">
    <property type="entry name" value="IRON-REGULATED INNER MEMBRANE PROTEIN-RELATED"/>
    <property type="match status" value="1"/>
</dbReference>
<feature type="transmembrane region" description="Helical" evidence="1">
    <location>
        <begin position="190"/>
        <end position="212"/>
    </location>
</feature>
<organism evidence="2 3">
    <name type="scientific">Roseomonas genomospecies 6</name>
    <dbReference type="NCBI Taxonomy" id="214106"/>
    <lineage>
        <taxon>Bacteria</taxon>
        <taxon>Pseudomonadati</taxon>
        <taxon>Pseudomonadota</taxon>
        <taxon>Alphaproteobacteria</taxon>
        <taxon>Acetobacterales</taxon>
        <taxon>Roseomonadaceae</taxon>
        <taxon>Roseomonas</taxon>
    </lineage>
</organism>
<keyword evidence="3" id="KW-1185">Reference proteome</keyword>
<feature type="transmembrane region" description="Helical" evidence="1">
    <location>
        <begin position="12"/>
        <end position="36"/>
    </location>
</feature>
<protein>
    <submittedName>
        <fullName evidence="2">PepSY domain-containing protein</fullName>
    </submittedName>
</protein>
<sequence length="540" mass="58197">MKDGFRQSMAWLHTWAGLLLGWLLFAVFVTGTIAYFRQEVTVWMQPELHGSVPGAGTAERAVERMVRIAPDAAQWTITLPGDRTPAVSVSWRPPDAKPNDRAALKRATLDAGTGEVLEPRETAGGNFLYRFHFELYGMPRETARWIVGIATMAMLVAIVSGIITHRRIFKDVFTFRPEKAALRSWMDGHVAAAVLALPFHLMITYSGLLLFMTMLMPWAVDLAYDGNRQAYFAESGFRRAAPTPRPSPDAAPLTPVAPLLAEAERRWAALGGVGSLTVTNPGRANATIELRPAEADSIGRGAGGTERLLFDGATGRALEVPPADAQPAAMATGNYLMGLHLARFAGPGMRWLFFVSGIAGTVMVGSGLILWVVKRRSQRSRADNGRDGPEPFGHRLVDRLNIGVVAGLPLAVAAYFWANRLLPAGLEERAGWEIGVFFLAWAAALLHAPLRPSRRAWAEQLWAGAALFALLPVLNAATATGHLGNSLPAGNWLLAGFDLTALAVGLLLGYAARKVGRNVFSRKASPPPVLPAGAVAEELT</sequence>
<evidence type="ECO:0000256" key="1">
    <source>
        <dbReference type="SAM" id="Phobius"/>
    </source>
</evidence>
<keyword evidence="1" id="KW-1133">Transmembrane helix</keyword>